<protein>
    <submittedName>
        <fullName evidence="1">Uncharacterized protein</fullName>
    </submittedName>
</protein>
<organism evidence="1 2">
    <name type="scientific">Streptomyces rimosus subsp. rimosus</name>
    <dbReference type="NCBI Taxonomy" id="132474"/>
    <lineage>
        <taxon>Bacteria</taxon>
        <taxon>Bacillati</taxon>
        <taxon>Actinomycetota</taxon>
        <taxon>Actinomycetes</taxon>
        <taxon>Kitasatosporales</taxon>
        <taxon>Streptomycetaceae</taxon>
        <taxon>Streptomyces</taxon>
    </lineage>
</organism>
<reference evidence="1 2" key="1">
    <citation type="submission" date="2022-03" db="EMBL/GenBank/DDBJ databases">
        <title>Complete genome of Streptomyces rimosus ssp. rimosus R7 (=ATCC 10970).</title>
        <authorList>
            <person name="Beganovic S."/>
            <person name="Ruckert C."/>
            <person name="Busche T."/>
            <person name="Kalinowski J."/>
            <person name="Wittmann C."/>
        </authorList>
    </citation>
    <scope>NUCLEOTIDE SEQUENCE [LARGE SCALE GENOMIC DNA]</scope>
    <source>
        <strain evidence="1 2">R7</strain>
    </source>
</reference>
<gene>
    <name evidence="1" type="ORF">SRIMR7_29050</name>
</gene>
<dbReference type="RefSeq" id="WP_003981230.1">
    <property type="nucleotide sequence ID" value="NZ_CP043497.1"/>
</dbReference>
<keyword evidence="2" id="KW-1185">Reference proteome</keyword>
<dbReference type="GeneID" id="66854660"/>
<name>A0ABY3Z7A4_STRRM</name>
<sequence length="109" mass="10880">MATLTVQPLLAAGTTSTLSNAASGGDKVKPGGDRVFVEVANGGASSVTVTIASYASVRGQQAADRTVTVPASGTKKIPIYEDLNTNPADGLASISYSSTTSVTVGAFRS</sequence>
<accession>A0ABY3Z7A4</accession>
<evidence type="ECO:0000313" key="1">
    <source>
        <dbReference type="EMBL" id="UNZ06202.1"/>
    </source>
</evidence>
<proteinExistence type="predicted"/>
<dbReference type="Proteomes" id="UP000829494">
    <property type="component" value="Chromosome"/>
</dbReference>
<dbReference type="EMBL" id="CP094298">
    <property type="protein sequence ID" value="UNZ06202.1"/>
    <property type="molecule type" value="Genomic_DNA"/>
</dbReference>
<evidence type="ECO:0000313" key="2">
    <source>
        <dbReference type="Proteomes" id="UP000829494"/>
    </source>
</evidence>